<dbReference type="SUPFAM" id="SSF46785">
    <property type="entry name" value="Winged helix' DNA-binding domain"/>
    <property type="match status" value="1"/>
</dbReference>
<dbReference type="Pfam" id="PF02082">
    <property type="entry name" value="Rrf2"/>
    <property type="match status" value="1"/>
</dbReference>
<dbReference type="GO" id="GO:0003700">
    <property type="term" value="F:DNA-binding transcription factor activity"/>
    <property type="evidence" value="ECO:0007669"/>
    <property type="project" value="TreeGrafter"/>
</dbReference>
<evidence type="ECO:0000313" key="2">
    <source>
        <dbReference type="Proteomes" id="UP000468443"/>
    </source>
</evidence>
<proteinExistence type="predicted"/>
<dbReference type="NCBIfam" id="TIGR00738">
    <property type="entry name" value="rrf2_super"/>
    <property type="match status" value="1"/>
</dbReference>
<dbReference type="PANTHER" id="PTHR33221">
    <property type="entry name" value="WINGED HELIX-TURN-HELIX TRANSCRIPTIONAL REGULATOR, RRF2 FAMILY"/>
    <property type="match status" value="1"/>
</dbReference>
<dbReference type="InterPro" id="IPR036390">
    <property type="entry name" value="WH_DNA-bd_sf"/>
</dbReference>
<dbReference type="InterPro" id="IPR036388">
    <property type="entry name" value="WH-like_DNA-bd_sf"/>
</dbReference>
<dbReference type="Proteomes" id="UP000468443">
    <property type="component" value="Unassembled WGS sequence"/>
</dbReference>
<dbReference type="Gene3D" id="1.10.10.10">
    <property type="entry name" value="Winged helix-like DNA-binding domain superfamily/Winged helix DNA-binding domain"/>
    <property type="match status" value="1"/>
</dbReference>
<keyword evidence="2" id="KW-1185">Reference proteome</keyword>
<evidence type="ECO:0000313" key="1">
    <source>
        <dbReference type="EMBL" id="NER09611.1"/>
    </source>
</evidence>
<organism evidence="1 2">
    <name type="scientific">Muriicola jejuensis</name>
    <dbReference type="NCBI Taxonomy" id="504488"/>
    <lineage>
        <taxon>Bacteria</taxon>
        <taxon>Pseudomonadati</taxon>
        <taxon>Bacteroidota</taxon>
        <taxon>Flavobacteriia</taxon>
        <taxon>Flavobacteriales</taxon>
        <taxon>Flavobacteriaceae</taxon>
        <taxon>Muriicola</taxon>
    </lineage>
</organism>
<dbReference type="GO" id="GO:0005829">
    <property type="term" value="C:cytosol"/>
    <property type="evidence" value="ECO:0007669"/>
    <property type="project" value="TreeGrafter"/>
</dbReference>
<dbReference type="AlphaFoldDB" id="A0A6P0U8M2"/>
<dbReference type="PROSITE" id="PS51197">
    <property type="entry name" value="HTH_RRF2_2"/>
    <property type="match status" value="1"/>
</dbReference>
<dbReference type="PANTHER" id="PTHR33221:SF13">
    <property type="entry name" value="TRANSCRIPTIONAL REGULATOR-RELATED"/>
    <property type="match status" value="1"/>
</dbReference>
<dbReference type="InterPro" id="IPR000944">
    <property type="entry name" value="Tscrpt_reg_Rrf2"/>
</dbReference>
<dbReference type="RefSeq" id="WP_163691658.1">
    <property type="nucleotide sequence ID" value="NZ_FXTW01000001.1"/>
</dbReference>
<dbReference type="EMBL" id="JAABOP010000001">
    <property type="protein sequence ID" value="NER09611.1"/>
    <property type="molecule type" value="Genomic_DNA"/>
</dbReference>
<comment type="caution">
    <text evidence="1">The sequence shown here is derived from an EMBL/GenBank/DDBJ whole genome shotgun (WGS) entry which is preliminary data.</text>
</comment>
<name>A0A6P0U8M2_9FLAO</name>
<accession>A0A6P0U8M2</accession>
<reference evidence="1 2" key="1">
    <citation type="submission" date="2020-01" db="EMBL/GenBank/DDBJ databases">
        <title>Muriicola jejuensis KCTC 22299.</title>
        <authorList>
            <person name="Wang G."/>
        </authorList>
    </citation>
    <scope>NUCLEOTIDE SEQUENCE [LARGE SCALE GENOMIC DNA]</scope>
    <source>
        <strain evidence="1 2">KCTC 22299</strain>
    </source>
</reference>
<gene>
    <name evidence="1" type="ORF">GWK09_03720</name>
</gene>
<protein>
    <submittedName>
        <fullName evidence="1">Rrf2 family transcriptional regulator</fullName>
    </submittedName>
</protein>
<sequence>MFSNSSKYALTAVIHLASQTDEAHKKMVKDLSLYTDIPKAYLAKLLQQLSKHQVISATKGPKGGYYLTEENRKLPVYRIIEVIDGTHRLESCVLGLEDCNAENPCPLHDLVNPSKAILLNTLKHMSIEELAGKLNKNDGFSIPGT</sequence>